<dbReference type="RefSeq" id="WP_108515470.1">
    <property type="nucleotide sequence ID" value="NZ_CP026951.1"/>
</dbReference>
<keyword evidence="3" id="KW-1185">Reference proteome</keyword>
<evidence type="ECO:0000313" key="3">
    <source>
        <dbReference type="Proteomes" id="UP000244978"/>
    </source>
</evidence>
<gene>
    <name evidence="2" type="ORF">DF220_11930</name>
</gene>
<feature type="transmembrane region" description="Helical" evidence="1">
    <location>
        <begin position="12"/>
        <end position="31"/>
    </location>
</feature>
<name>A0A2U1SWT5_9MICO</name>
<comment type="caution">
    <text evidence="2">The sequence shown here is derived from an EMBL/GenBank/DDBJ whole genome shotgun (WGS) entry which is preliminary data.</text>
</comment>
<keyword evidence="1" id="KW-0472">Membrane</keyword>
<organism evidence="2 3">
    <name type="scientific">Homoserinimonas hongtaonis</name>
    <dbReference type="NCBI Taxonomy" id="2079791"/>
    <lineage>
        <taxon>Bacteria</taxon>
        <taxon>Bacillati</taxon>
        <taxon>Actinomycetota</taxon>
        <taxon>Actinomycetes</taxon>
        <taxon>Micrococcales</taxon>
        <taxon>Microbacteriaceae</taxon>
        <taxon>Homoserinimonas</taxon>
    </lineage>
</organism>
<dbReference type="AlphaFoldDB" id="A0A2U1SWT5"/>
<dbReference type="EMBL" id="QEEX01000002">
    <property type="protein sequence ID" value="PWB96090.1"/>
    <property type="molecule type" value="Genomic_DNA"/>
</dbReference>
<accession>A0A2U1SWT5</accession>
<reference evidence="3" key="1">
    <citation type="submission" date="2018-04" db="EMBL/GenBank/DDBJ databases">
        <authorList>
            <person name="Liu S."/>
            <person name="Wang Z."/>
            <person name="Li J."/>
        </authorList>
    </citation>
    <scope>NUCLEOTIDE SEQUENCE [LARGE SCALE GENOMIC DNA]</scope>
    <source>
        <strain evidence="3">S1194</strain>
    </source>
</reference>
<dbReference type="KEGG" id="salc:C2138_03155"/>
<proteinExistence type="predicted"/>
<keyword evidence="1" id="KW-1133">Transmembrane helix</keyword>
<protein>
    <recommendedName>
        <fullName evidence="4">DUF4878 domain-containing protein</fullName>
    </recommendedName>
</protein>
<evidence type="ECO:0000256" key="1">
    <source>
        <dbReference type="SAM" id="Phobius"/>
    </source>
</evidence>
<sequence length="148" mass="16023">MSPSRDRPDRTLVVILGIVGLLVMLAFVAVFTRGEPAEFEADTPEGVVQAYTQAYVSGDYEKARTFVVDAACAGDYYAEPNQDVSVTLVSTDEFPSSAAVRVTITTTYSTNPFGPSSVASDEVFHLTKRGGNWIIDTAPWQFDVCGIQ</sequence>
<evidence type="ECO:0000313" key="2">
    <source>
        <dbReference type="EMBL" id="PWB96090.1"/>
    </source>
</evidence>
<evidence type="ECO:0008006" key="4">
    <source>
        <dbReference type="Google" id="ProtNLM"/>
    </source>
</evidence>
<keyword evidence="1" id="KW-0812">Transmembrane</keyword>
<dbReference type="OrthoDB" id="5118128at2"/>
<dbReference type="Proteomes" id="UP000244978">
    <property type="component" value="Unassembled WGS sequence"/>
</dbReference>